<protein>
    <recommendedName>
        <fullName evidence="2">WW domain-containing protein</fullName>
    </recommendedName>
</protein>
<comment type="caution">
    <text evidence="3">The sequence shown here is derived from an EMBL/GenBank/DDBJ whole genome shotgun (WGS) entry which is preliminary data.</text>
</comment>
<name>A0A9P0VWV9_9ASCO</name>
<dbReference type="OrthoDB" id="4023202at2759"/>
<dbReference type="InterPro" id="IPR001202">
    <property type="entry name" value="WW_dom"/>
</dbReference>
<dbReference type="InterPro" id="IPR036517">
    <property type="entry name" value="FF_domain_sf"/>
</dbReference>
<dbReference type="EMBL" id="CAKXYY010000002">
    <property type="protein sequence ID" value="CAH2350807.1"/>
    <property type="molecule type" value="Genomic_DNA"/>
</dbReference>
<dbReference type="CDD" id="cd00201">
    <property type="entry name" value="WW"/>
    <property type="match status" value="1"/>
</dbReference>
<dbReference type="PROSITE" id="PS50020">
    <property type="entry name" value="WW_DOMAIN_2"/>
    <property type="match status" value="1"/>
</dbReference>
<evidence type="ECO:0000259" key="2">
    <source>
        <dbReference type="PROSITE" id="PS50020"/>
    </source>
</evidence>
<dbReference type="Gene3D" id="1.10.10.440">
    <property type="entry name" value="FF domain"/>
    <property type="match status" value="1"/>
</dbReference>
<dbReference type="SUPFAM" id="SSF81698">
    <property type="entry name" value="FF domain"/>
    <property type="match status" value="1"/>
</dbReference>
<proteinExistence type="predicted"/>
<evidence type="ECO:0000313" key="4">
    <source>
        <dbReference type="Proteomes" id="UP000837801"/>
    </source>
</evidence>
<feature type="compositionally biased region" description="Basic and acidic residues" evidence="1">
    <location>
        <begin position="190"/>
        <end position="221"/>
    </location>
</feature>
<gene>
    <name evidence="3" type="ORF">CLIB1423_02S05622</name>
</gene>
<feature type="region of interest" description="Disordered" evidence="1">
    <location>
        <begin position="139"/>
        <end position="262"/>
    </location>
</feature>
<dbReference type="InterPro" id="IPR036020">
    <property type="entry name" value="WW_dom_sf"/>
</dbReference>
<evidence type="ECO:0000256" key="1">
    <source>
        <dbReference type="SAM" id="MobiDB-lite"/>
    </source>
</evidence>
<keyword evidence="4" id="KW-1185">Reference proteome</keyword>
<evidence type="ECO:0000313" key="3">
    <source>
        <dbReference type="EMBL" id="CAH2350807.1"/>
    </source>
</evidence>
<feature type="compositionally biased region" description="Acidic residues" evidence="1">
    <location>
        <begin position="241"/>
        <end position="254"/>
    </location>
</feature>
<feature type="compositionally biased region" description="Acidic residues" evidence="1">
    <location>
        <begin position="222"/>
        <end position="232"/>
    </location>
</feature>
<dbReference type="Proteomes" id="UP000837801">
    <property type="component" value="Unassembled WGS sequence"/>
</dbReference>
<accession>A0A9P0VWV9</accession>
<dbReference type="SUPFAM" id="SSF51045">
    <property type="entry name" value="WW domain"/>
    <property type="match status" value="1"/>
</dbReference>
<sequence>MSGKPKFKYLVPFKERDGEERWYIIITSTGRHFYFNKITKKSYWQLSDLFSIGVDESIINNIDYDEVSTLVAKANGLKLTDDRAVIQKANEAKAGNVDKAEDIEVASDKEDFSQDDTYVQERDTFLSDLLKEEGYLAPEKEAAQGKDSAAEPELDTGGTIGGESRVGLALGYSSSEDEDESEEVVTNSVDVKDDASRTEADEIESGEKESGEKEAEEKEAGEKEEDGQGDNSEDLHSSTDVENDLDLDLSDDDLNGSGEDSSAFNSLLDSLESKISIYDPWFLVEEELLDDFIKDSRYYSVESTLREELFNSWVKSKADSVDIEEHGENINEEFQVKQVGSPSFPTSIQLYLKFLQENKDKTKQYYVDFKREMRTEIENFSSLLSEAKCEGLFREYSLMLKEFRVYEKSEKKKNPKLTVNLKKKSLLDFLEPLLRQEYSKRKFNIDSDTGEDFVRKMEVHIHGDIEDEAKCYRIWFLICNYYSIPKHIAESTKNYIVGPQKRVEVYYEVLKQLYRV</sequence>
<reference evidence="3" key="1">
    <citation type="submission" date="2022-03" db="EMBL/GenBank/DDBJ databases">
        <authorList>
            <person name="Legras J.-L."/>
            <person name="Devillers H."/>
            <person name="Grondin C."/>
        </authorList>
    </citation>
    <scope>NUCLEOTIDE SEQUENCE</scope>
    <source>
        <strain evidence="3">CLIB 1423</strain>
    </source>
</reference>
<dbReference type="AlphaFoldDB" id="A0A9P0VWV9"/>
<feature type="domain" description="WW" evidence="2">
    <location>
        <begin position="16"/>
        <end position="49"/>
    </location>
</feature>
<organism evidence="3 4">
    <name type="scientific">[Candida] railenensis</name>
    <dbReference type="NCBI Taxonomy" id="45579"/>
    <lineage>
        <taxon>Eukaryota</taxon>
        <taxon>Fungi</taxon>
        <taxon>Dikarya</taxon>
        <taxon>Ascomycota</taxon>
        <taxon>Saccharomycotina</taxon>
        <taxon>Pichiomycetes</taxon>
        <taxon>Debaryomycetaceae</taxon>
        <taxon>Kurtzmaniella</taxon>
    </lineage>
</organism>